<dbReference type="PROSITE" id="PS51257">
    <property type="entry name" value="PROKAR_LIPOPROTEIN"/>
    <property type="match status" value="1"/>
</dbReference>
<feature type="chain" id="PRO_5039874403" evidence="1">
    <location>
        <begin position="21"/>
        <end position="219"/>
    </location>
</feature>
<reference evidence="3 4" key="2">
    <citation type="submission" date="2020-11" db="EMBL/GenBank/DDBJ databases">
        <title>Complete genome sequence of Pectobacterium versatile F131.</title>
        <authorList>
            <person name="Shirshikov F.V."/>
            <person name="Miroshnikov K."/>
            <person name="Toshakov S.V."/>
            <person name="Kabanova A.P."/>
            <person name="Barannik A.P."/>
            <person name="Shneider M."/>
            <person name="Ignatov A.N."/>
            <person name="Miroshnikov K.A."/>
            <person name="Mikhailova Y.V."/>
            <person name="Shelenkov A."/>
            <person name="Yanushevich Y.G."/>
            <person name="Evseev P.V."/>
        </authorList>
    </citation>
    <scope>NUCLEOTIDE SEQUENCE [LARGE SCALE GENOMIC DNA]</scope>
    <source>
        <strain evidence="3 4">F131</strain>
    </source>
</reference>
<dbReference type="Gene3D" id="3.40.50.10610">
    <property type="entry name" value="ABC-type transport auxiliary lipoprotein component"/>
    <property type="match status" value="1"/>
</dbReference>
<dbReference type="RefSeq" id="WP_103972054.1">
    <property type="nucleotide sequence ID" value="NZ_CP065030.1"/>
</dbReference>
<dbReference type="AlphaFoldDB" id="A0A855MEJ1"/>
<dbReference type="EMBL" id="CP065030">
    <property type="protein sequence ID" value="QPK15832.1"/>
    <property type="molecule type" value="Genomic_DNA"/>
</dbReference>
<gene>
    <name evidence="3" type="ORF">F131LOC_021505</name>
    <name evidence="2" type="ORF">F131LOC_03301</name>
</gene>
<proteinExistence type="predicted"/>
<dbReference type="Pfam" id="PF05643">
    <property type="entry name" value="GNA1162-like"/>
    <property type="match status" value="1"/>
</dbReference>
<organism evidence="2">
    <name type="scientific">Pectobacterium versatile</name>
    <dbReference type="NCBI Taxonomy" id="2488639"/>
    <lineage>
        <taxon>Bacteria</taxon>
        <taxon>Pseudomonadati</taxon>
        <taxon>Pseudomonadota</taxon>
        <taxon>Gammaproteobacteria</taxon>
        <taxon>Enterobacterales</taxon>
        <taxon>Pectobacteriaceae</taxon>
        <taxon>Pectobacterium</taxon>
    </lineage>
</organism>
<dbReference type="EMBL" id="PDVW01000021">
    <property type="protein sequence ID" value="POY48989.1"/>
    <property type="molecule type" value="Genomic_DNA"/>
</dbReference>
<dbReference type="Proteomes" id="UP000237284">
    <property type="component" value="Chromosome"/>
</dbReference>
<dbReference type="InterPro" id="IPR008517">
    <property type="entry name" value="GNA1162-like"/>
</dbReference>
<protein>
    <submittedName>
        <fullName evidence="3">DUF799 domain-containing protein</fullName>
    </submittedName>
    <submittedName>
        <fullName evidence="2">Lipoprotein</fullName>
    </submittedName>
</protein>
<evidence type="ECO:0000313" key="3">
    <source>
        <dbReference type="EMBL" id="QPK15832.1"/>
    </source>
</evidence>
<evidence type="ECO:0000256" key="1">
    <source>
        <dbReference type="SAM" id="SignalP"/>
    </source>
</evidence>
<name>A0A855MEJ1_9GAMM</name>
<keyword evidence="1" id="KW-0732">Signal</keyword>
<feature type="signal peptide" evidence="1">
    <location>
        <begin position="1"/>
        <end position="20"/>
    </location>
</feature>
<evidence type="ECO:0000313" key="4">
    <source>
        <dbReference type="Proteomes" id="UP000237284"/>
    </source>
</evidence>
<keyword evidence="2" id="KW-0449">Lipoprotein</keyword>
<reference evidence="2" key="1">
    <citation type="submission" date="2017-12" db="EMBL/GenBank/DDBJ databases">
        <title>First report on the novel genomospecies/subspecies of Pectobacterium carotovorum in Russia.</title>
        <authorList>
            <person name="Shirshikov F.V."/>
            <person name="Miroshnikov K."/>
            <person name="Toshakov S.V."/>
            <person name="Kabanova A.P."/>
            <person name="Barannik A.P."/>
            <person name="Shneider M."/>
            <person name="Ignatov A.N."/>
            <person name="Miroshnikov K.A."/>
        </authorList>
    </citation>
    <scope>NUCLEOTIDE SEQUENCE [LARGE SCALE GENOMIC DNA]</scope>
    <source>
        <strain evidence="2">F131</strain>
    </source>
</reference>
<accession>A0A855MEJ1</accession>
<sequence>MNRFLGLCGLVFALVLTGCAKPVPYDYTAFKQSKPKSILVLPPVNHSPDVKASYSLLSQVTYPLAESGYYVFPVAVVEETFKQNGLVTASDIHALSTAKLHQIFGADAALYLDVKEYGTSYIVINSETRVSADARLVDLRTGKLLWSGSATASSNEQQSNANGGIIGILVQAAVNQIAHTISDKGHDIAGVTSARLLAAGNSRGMLYGPRSLQYGKETY</sequence>
<evidence type="ECO:0000313" key="2">
    <source>
        <dbReference type="EMBL" id="POY48989.1"/>
    </source>
</evidence>